<dbReference type="PANTHER" id="PTHR10272:SF0">
    <property type="entry name" value="PLATELET-ACTIVATING FACTOR ACETYLHYDROLASE"/>
    <property type="match status" value="1"/>
</dbReference>
<dbReference type="GO" id="GO:0016787">
    <property type="term" value="F:hydrolase activity"/>
    <property type="evidence" value="ECO:0007669"/>
    <property type="project" value="UniProtKB-KW"/>
</dbReference>
<reference evidence="5 6" key="1">
    <citation type="submission" date="2023-06" db="EMBL/GenBank/DDBJ databases">
        <title>Alteromonas sp. ASW11-36 isolated from intertidal sand.</title>
        <authorList>
            <person name="Li Y."/>
        </authorList>
    </citation>
    <scope>NUCLEOTIDE SEQUENCE [LARGE SCALE GENOMIC DNA]</scope>
    <source>
        <strain evidence="5 6">ASW11-36</strain>
    </source>
</reference>
<evidence type="ECO:0000256" key="3">
    <source>
        <dbReference type="ARBA" id="ARBA00023098"/>
    </source>
</evidence>
<sequence length="424" mass="46384">MKLRYLFGLFLCLTSWPYLAIDAEKVIPHLPTDITPELSNRGEHQVGVKTLSAVNLQHSNPLDPTETERTLVFEIWYPAAANTAPNTSYENEARSGATFNLLANAARDVAIKNDQDKYPVVVISHGYTGYRTIMFHIAEHLASHGYVVVGVDHTDSTNADVDFTVNPGSGFLSTLMNRATDQQFALEWLATSEFAEHVDTSKSGLIGYSMGGFGAINTIGGCYAFTPQHVAAISGSDDEQQNALLTQVVNHCAAKRAEGADASWQAAVLIAPWGGQLKVYSADSIAAVKVPTLYIAGDLDDISGYSGIRWMYEQHQGAEAWLLTYQNARHNIAPHPAPHAASTNELDIGHYYEPSWNMATIAVNNQHFILAMMDCQIKQSADACEYLAVEGSSNQEMINGQLSAPWKGFDNRYSTGMIMEKKGE</sequence>
<comment type="caution">
    <text evidence="5">The sequence shown here is derived from an EMBL/GenBank/DDBJ whole genome shotgun (WGS) entry which is preliminary data.</text>
</comment>
<keyword evidence="6" id="KW-1185">Reference proteome</keyword>
<dbReference type="Pfam" id="PF03403">
    <property type="entry name" value="PAF-AH_p_II"/>
    <property type="match status" value="1"/>
</dbReference>
<proteinExistence type="predicted"/>
<dbReference type="Proteomes" id="UP001234343">
    <property type="component" value="Unassembled WGS sequence"/>
</dbReference>
<keyword evidence="1 5" id="KW-0378">Hydrolase</keyword>
<evidence type="ECO:0000256" key="4">
    <source>
        <dbReference type="SAM" id="SignalP"/>
    </source>
</evidence>
<organism evidence="5 6">
    <name type="scientific">Alteromonas arenosi</name>
    <dbReference type="NCBI Taxonomy" id="3055817"/>
    <lineage>
        <taxon>Bacteria</taxon>
        <taxon>Pseudomonadati</taxon>
        <taxon>Pseudomonadota</taxon>
        <taxon>Gammaproteobacteria</taxon>
        <taxon>Alteromonadales</taxon>
        <taxon>Alteromonadaceae</taxon>
        <taxon>Alteromonas/Salinimonas group</taxon>
        <taxon>Alteromonas</taxon>
    </lineage>
</organism>
<accession>A0ABT7SSU4</accession>
<keyword evidence="2" id="KW-0442">Lipid degradation</keyword>
<dbReference type="EMBL" id="JAUCBP010000001">
    <property type="protein sequence ID" value="MDM7859220.1"/>
    <property type="molecule type" value="Genomic_DNA"/>
</dbReference>
<dbReference type="InterPro" id="IPR029058">
    <property type="entry name" value="AB_hydrolase_fold"/>
</dbReference>
<dbReference type="RefSeq" id="WP_289363134.1">
    <property type="nucleotide sequence ID" value="NZ_JAUCBP010000001.1"/>
</dbReference>
<keyword evidence="3" id="KW-0443">Lipid metabolism</keyword>
<feature type="signal peptide" evidence="4">
    <location>
        <begin position="1"/>
        <end position="20"/>
    </location>
</feature>
<evidence type="ECO:0000256" key="2">
    <source>
        <dbReference type="ARBA" id="ARBA00022963"/>
    </source>
</evidence>
<dbReference type="PANTHER" id="PTHR10272">
    <property type="entry name" value="PLATELET-ACTIVATING FACTOR ACETYLHYDROLASE"/>
    <property type="match status" value="1"/>
</dbReference>
<evidence type="ECO:0000313" key="5">
    <source>
        <dbReference type="EMBL" id="MDM7859220.1"/>
    </source>
</evidence>
<evidence type="ECO:0000313" key="6">
    <source>
        <dbReference type="Proteomes" id="UP001234343"/>
    </source>
</evidence>
<feature type="chain" id="PRO_5046279886" evidence="4">
    <location>
        <begin position="21"/>
        <end position="424"/>
    </location>
</feature>
<protein>
    <submittedName>
        <fullName evidence="5">Dienelactone hydrolase family protein</fullName>
    </submittedName>
</protein>
<dbReference type="Gene3D" id="3.40.50.1820">
    <property type="entry name" value="alpha/beta hydrolase"/>
    <property type="match status" value="1"/>
</dbReference>
<evidence type="ECO:0000256" key="1">
    <source>
        <dbReference type="ARBA" id="ARBA00022801"/>
    </source>
</evidence>
<gene>
    <name evidence="5" type="ORF">QTP81_01200</name>
</gene>
<dbReference type="SUPFAM" id="SSF53474">
    <property type="entry name" value="alpha/beta-Hydrolases"/>
    <property type="match status" value="1"/>
</dbReference>
<name>A0ABT7SSU4_9ALTE</name>
<keyword evidence="4" id="KW-0732">Signal</keyword>